<organism evidence="2 3">
    <name type="scientific">Nibribacter ruber</name>
    <dbReference type="NCBI Taxonomy" id="2698458"/>
    <lineage>
        <taxon>Bacteria</taxon>
        <taxon>Pseudomonadati</taxon>
        <taxon>Bacteroidota</taxon>
        <taxon>Cytophagia</taxon>
        <taxon>Cytophagales</taxon>
        <taxon>Hymenobacteraceae</taxon>
        <taxon>Nibribacter</taxon>
    </lineage>
</organism>
<keyword evidence="3" id="KW-1185">Reference proteome</keyword>
<evidence type="ECO:0000313" key="2">
    <source>
        <dbReference type="EMBL" id="QHL86860.1"/>
    </source>
</evidence>
<proteinExistence type="predicted"/>
<gene>
    <name evidence="2" type="ORF">GU926_05170</name>
</gene>
<keyword evidence="1" id="KW-0732">Signal</keyword>
<dbReference type="PROSITE" id="PS51257">
    <property type="entry name" value="PROKAR_LIPOPROTEIN"/>
    <property type="match status" value="1"/>
</dbReference>
<dbReference type="KEGG" id="nib:GU926_05170"/>
<sequence length="268" mass="31021">MYKIYRLLAGRLCFLLPLACLGLFTGCAENLEPEPDKPTTLLLKTARIGNEPTREYVFNRDGKLTRILTQGDTTLHRVEYFYDAQGRFSIQKDSPYTIVGEYNAQSQLEKHVVEMSIGGVSEFHFYQHTYNTQGQLIETTYHSEQEPAYVQYRFKYFYEKGVNTRIEKTMYAGDDAYIEDIYITYDSKKQPTPPMPLMGVTPLFRETPLIEGNAGNVLDYLIVNRSDGSKNRTSYKITYVYNDQGYPIEALKESGYYTAKTTYTYTYQ</sequence>
<feature type="chain" id="PRO_5026866949" description="DUF4595 domain-containing protein" evidence="1">
    <location>
        <begin position="29"/>
        <end position="268"/>
    </location>
</feature>
<protein>
    <recommendedName>
        <fullName evidence="4">DUF4595 domain-containing protein</fullName>
    </recommendedName>
</protein>
<dbReference type="AlphaFoldDB" id="A0A6P1NUX8"/>
<reference evidence="2 3" key="1">
    <citation type="submission" date="2020-01" db="EMBL/GenBank/DDBJ databases">
        <authorList>
            <person name="Kim M."/>
        </authorList>
    </citation>
    <scope>NUCLEOTIDE SEQUENCE [LARGE SCALE GENOMIC DNA]</scope>
    <source>
        <strain evidence="2 3">BT10</strain>
    </source>
</reference>
<evidence type="ECO:0008006" key="4">
    <source>
        <dbReference type="Google" id="ProtNLM"/>
    </source>
</evidence>
<feature type="signal peptide" evidence="1">
    <location>
        <begin position="1"/>
        <end position="28"/>
    </location>
</feature>
<name>A0A6P1NUX8_9BACT</name>
<accession>A0A6P1NUX8</accession>
<evidence type="ECO:0000256" key="1">
    <source>
        <dbReference type="SAM" id="SignalP"/>
    </source>
</evidence>
<dbReference type="Proteomes" id="UP000464214">
    <property type="component" value="Chromosome"/>
</dbReference>
<dbReference type="EMBL" id="CP047897">
    <property type="protein sequence ID" value="QHL86860.1"/>
    <property type="molecule type" value="Genomic_DNA"/>
</dbReference>
<dbReference type="RefSeq" id="WP_160689671.1">
    <property type="nucleotide sequence ID" value="NZ_CP047897.1"/>
</dbReference>
<evidence type="ECO:0000313" key="3">
    <source>
        <dbReference type="Proteomes" id="UP000464214"/>
    </source>
</evidence>